<feature type="domain" description="ZFYVE26-like TPR repeats" evidence="2">
    <location>
        <begin position="2087"/>
        <end position="2196"/>
    </location>
</feature>
<evidence type="ECO:0000313" key="3">
    <source>
        <dbReference type="EMBL" id="KAK2961467.1"/>
    </source>
</evidence>
<dbReference type="Proteomes" id="UP001281761">
    <property type="component" value="Unassembled WGS sequence"/>
</dbReference>
<keyword evidence="4" id="KW-1185">Reference proteome</keyword>
<evidence type="ECO:0000256" key="1">
    <source>
        <dbReference type="SAM" id="MobiDB-lite"/>
    </source>
</evidence>
<protein>
    <recommendedName>
        <fullName evidence="2">ZFYVE26-like TPR repeats domain-containing protein</fullName>
    </recommendedName>
</protein>
<gene>
    <name evidence="3" type="ORF">BLNAU_3589</name>
</gene>
<accession>A0ABQ9YCG9</accession>
<feature type="region of interest" description="Disordered" evidence="1">
    <location>
        <begin position="1831"/>
        <end position="1861"/>
    </location>
</feature>
<feature type="region of interest" description="Disordered" evidence="1">
    <location>
        <begin position="257"/>
        <end position="278"/>
    </location>
</feature>
<name>A0ABQ9YCG9_9EUKA</name>
<reference evidence="3 4" key="1">
    <citation type="journal article" date="2022" name="bioRxiv">
        <title>Genomics of Preaxostyla Flagellates Illuminates Evolutionary Transitions and the Path Towards Mitochondrial Loss.</title>
        <authorList>
            <person name="Novak L.V.F."/>
            <person name="Treitli S.C."/>
            <person name="Pyrih J."/>
            <person name="Halakuc P."/>
            <person name="Pipaliya S.V."/>
            <person name="Vacek V."/>
            <person name="Brzon O."/>
            <person name="Soukal P."/>
            <person name="Eme L."/>
            <person name="Dacks J.B."/>
            <person name="Karnkowska A."/>
            <person name="Elias M."/>
            <person name="Hampl V."/>
        </authorList>
    </citation>
    <scope>NUCLEOTIDE SEQUENCE [LARGE SCALE GENOMIC DNA]</scope>
    <source>
        <strain evidence="3">NAU3</strain>
        <tissue evidence="3">Gut</tissue>
    </source>
</reference>
<sequence length="2204" mass="247561">MSLSKFLGITNEQEITSNGQLPKRTGYLNMMMNCLMFQDYFDQYSKSTDIPALPQYALSTRREMEILPQFLEQNPPGRHDNLQDLPPFAPLFQFIQTTEKALSGKMPDWLTLGLFDLDISSLSPSTFSTPNSALFLSPFEPLAHTDQVIPSPLTPLVSFLTDPQDSSTLSPSLLHTIIDTRKRDVNLCSLVVESPAYHASHPYITWFDVHQVFSSHIRLTTHSSIDKSESLGLVGIGTDRNSLIPRSPSQSHVIQSLFQPSQPPPASSPSTLATSDRKRRRVEGMQTNFINTVLSADAMLLPVCLDLMELFCLGSDIAYSIADLPSATSTPLLGITVAPKHYSRWLSSLISTLTNPPQQVTPTTSDKNTLVHMHADPDSLLAGANVPSTLHAFELSTHILPVLNNYPLLNQLEIINDALSLNEFGHRRVNPNQQTFKMRKWRWMILDEQRRQKGMSVKNIIERGQSGRTPPNLARQRRANKFEQNTKDIDRQAMQNMLREDYLERIREMMRRVVKCEIERVVLLECIFIRQCEPFHIRCSSLLDLFISEPAELFPPAEQVAWMRVIDHRLISLGCAAIEQLPVVMQNVQDKIRISRKEEKYAQEFSGITKEPQTESMETFMEESLVMRAIEECVTQNDVPTLCSILALLENCYRSKSQSAMSSNIDVAPSTNLSEVSRRGLDHHLSHFPHFFGSDDVNSTSVTYKQAINHLSLKYLQIMIKFGYKTLAEHFLSLLNHLRQLILHLHKGNNESRQSNKASSRMLYAFLEELEDDLKEEDEKALLDVISINQLYSISDDAMSDYHVEKNIQDKMEGFIEETKQQIVSRSLHSFTGCTSEEQTSICITSLLVMMQQTPSLFVSTSLCNTAFCSLYSLLVKNDETPTDAADYIQNLSTTSLFQRPQTPPNKQNLPIPPPLAHTPYFLKHCPWLSLSLSAISHVMDVLECIVNTQVSIFDLLVISAQNSPNPHSSSSPEESFKQTKLQLEAKRDELIFIHSIVDSGSLPVLIDQFPVPQLETPSFYLPSFLFNPLDSPVAALMTLTALFFCDSVDLTTDFVQLLRTHPFFWTSFDRSRVPFSIDTFQNLQTIYAILHDLYLSNAQRGHVEPVHREKKKKRRHVDAESESLPFTPVSSTLNFSESAVVAEDESDILNDLMAAVSQLQMEWHEPIDSSLLISFAEESPETGYLIKNGLSFLTQWVNAATSTFLSKQNDFSISQYFTPIQPISLNGQDVTGSPSFRHALTPSLDGRLSRDRSLSTHFSLGSSPAVTPVHSLIADAIGNDILLIKPVTTVTDDMSPREDEHLEGSAPAVVFPTLLQFFPPPPCNVDESKASELFQINSREGSQSTLFHLLLLRNLIDVSSYPVPTTNASFEDICTLSLSLLSSSLSSLQFSPILFALIPFISRHPQHPSSSFLNIRLLTPQSFLDTSHLLFYHCHTTLLFIYVLTLHSPSLPPSSFFSSQMKTLSQLEKHYSSISANSPTTSAFTQRLEMLSNEPVLKDMSEHPLSSDFGLSSVIERLHTHPTEPTAMSVLVQTENGIHKLDDQTLSALSHLTTTWREEKQYETTEPSRKRTNSHRRFLNNDDENDKQLNRHLSRSTIKSQSSVSSVSSVPSIISLFGSLPSVASKVNLKIVRLVALLLRFSPIATVVRVLLKLGCTYEAIQLYLSNLFDSNNPHRTPVMLEHFPDMFMPILNQNSLTANRPIFSMFAAKAAENPNAAMFIDTIFLYLFRRNSIDTLLSMMECTSAHMAEAHMRVLSAILLMSRVFSLHHSLHPLLAKRRRIDPKKQKELTINEGVKKEIMSTVKEIIGQLRTAVAACEKALEMNAHVYSGGDQNEGAEQEEAPQTLNTPSDTDSTDERKPLEINGHLEVSFEEYCNNQKIFEKTNVIDFSAPPEPSYPFFSETHGFRFTLLGVSGQPLLQRHVSNPSTAALLTTPYLNDFISNEIVEDESEEDGLRPCPPRLLIEASRLQSNVLSAIAITSPLFDNALQAITPPNNTIKQDFFIGHKQTVLLVNPDSLIPHPANQFLCIFQGISNASAIIHSLLSPSASLDEAAAAQSALNDSIAFEYISFFGLSPYDTLLPQLKSICHQREWRRINILLHKIEGEYNNVELFDSIVLGLVEHIAALKLPQEGKIFALQIQDSFTRLNALLSLGLLRDAFELAVKVNNARFLVEVRNKASEIGDTHIYEQCKALISQMIGIH</sequence>
<dbReference type="EMBL" id="JARBJD010000016">
    <property type="protein sequence ID" value="KAK2961467.1"/>
    <property type="molecule type" value="Genomic_DNA"/>
</dbReference>
<evidence type="ECO:0000313" key="4">
    <source>
        <dbReference type="Proteomes" id="UP001281761"/>
    </source>
</evidence>
<feature type="region of interest" description="Disordered" evidence="1">
    <location>
        <begin position="1559"/>
        <end position="1587"/>
    </location>
</feature>
<evidence type="ECO:0000259" key="2">
    <source>
        <dbReference type="Pfam" id="PF25569"/>
    </source>
</evidence>
<feature type="compositionally biased region" description="Polar residues" evidence="1">
    <location>
        <begin position="1844"/>
        <end position="1854"/>
    </location>
</feature>
<feature type="compositionally biased region" description="Basic and acidic residues" evidence="1">
    <location>
        <begin position="1559"/>
        <end position="1570"/>
    </location>
</feature>
<dbReference type="Pfam" id="PF25569">
    <property type="entry name" value="TPR_ZFYVE26"/>
    <property type="match status" value="1"/>
</dbReference>
<dbReference type="InterPro" id="IPR057946">
    <property type="entry name" value="TPR_ZFYVE26"/>
</dbReference>
<organism evidence="3 4">
    <name type="scientific">Blattamonas nauphoetae</name>
    <dbReference type="NCBI Taxonomy" id="2049346"/>
    <lineage>
        <taxon>Eukaryota</taxon>
        <taxon>Metamonada</taxon>
        <taxon>Preaxostyla</taxon>
        <taxon>Oxymonadida</taxon>
        <taxon>Blattamonas</taxon>
    </lineage>
</organism>
<comment type="caution">
    <text evidence="3">The sequence shown here is derived from an EMBL/GenBank/DDBJ whole genome shotgun (WGS) entry which is preliminary data.</text>
</comment>
<proteinExistence type="predicted"/>